<dbReference type="Pfam" id="PF01079">
    <property type="entry name" value="Hint"/>
    <property type="match status" value="1"/>
</dbReference>
<keyword evidence="3 15" id="KW-1003">Cell membrane</keyword>
<evidence type="ECO:0000256" key="16">
    <source>
        <dbReference type="SAM" id="SignalP"/>
    </source>
</evidence>
<evidence type="ECO:0000256" key="5">
    <source>
        <dbReference type="ARBA" id="ARBA00022679"/>
    </source>
</evidence>
<name>A0ABN8LDF7_9CNID</name>
<dbReference type="PRINTS" id="PR00632">
    <property type="entry name" value="SONICHHOG"/>
</dbReference>
<keyword evidence="4 15" id="KW-0645">Protease</keyword>
<keyword evidence="10" id="KW-0106">Calcium</keyword>
<evidence type="ECO:0000256" key="4">
    <source>
        <dbReference type="ARBA" id="ARBA00022670"/>
    </source>
</evidence>
<evidence type="ECO:0000259" key="17">
    <source>
        <dbReference type="SMART" id="SM00306"/>
    </source>
</evidence>
<keyword evidence="9 15" id="KW-0068">Autocatalytic cleavage</keyword>
<comment type="subcellular location">
    <molecule>Protein hedgehog N-product</molecule>
    <subcellularLocation>
        <location evidence="15">Cell membrane</location>
        <topology evidence="15">Lipid-anchor</topology>
    </subcellularLocation>
</comment>
<keyword evidence="6" id="KW-0479">Metal-binding</keyword>
<comment type="function">
    <molecule>Protein hedgehog</molecule>
    <text evidence="15">The C-terminal part of the hedgehog protein precursor displays an autoproteolysis activity that results in the cleavage of the full-length protein into two parts (N-product and C-product). In addition, the C-terminal part displays a cholesterol transferase activity that results by the covalent attachment of a cholesterol moiety to the C-terminal of the newly generated N-product.</text>
</comment>
<comment type="caution">
    <text evidence="18">The sequence shown here is derived from an EMBL/GenBank/DDBJ whole genome shotgun (WGS) entry which is preliminary data.</text>
</comment>
<dbReference type="EMBL" id="CALNXI010000019">
    <property type="protein sequence ID" value="CAH3015105.1"/>
    <property type="molecule type" value="Genomic_DNA"/>
</dbReference>
<proteinExistence type="inferred from homology"/>
<sequence length="404" mass="44874">MEIRSSTAFSGSLAVILSLLLVVGQFKATVSCGGSRNAYDKKAPRKPLMKKASIPDLPETSMQASGPAKGKITKNSPAFDKLKPCYNGDIIFKDEERTGEDRMMSKRCREKLTNLSDLVKAQWPKVKLVVTEAWDEQGSHSKNSLHYEGRAVDLRLSDRDKSKLGLLGRMAWEAGFDWVFYEDERHIHASVREDGYAEKGLDGCFSADSSVKLESGVDLQLRDLKIGDKIQVMSREGKIGFSEVMVFADYKPNVTKVPYILIETEKPSKKLSLTSSHLIFTSNSTATKFKAKQAGSVVPGEIVLVSNGSELVSSLVRRVSLVERTGMIAPVTIEGNLIVDEVLSSCYAKIMDHDVAHMAFAPLRLAYTYAFNAWSTEGFIQQGMHWYPQILIEINRALSLYKLS</sequence>
<evidence type="ECO:0000256" key="10">
    <source>
        <dbReference type="ARBA" id="ARBA00022837"/>
    </source>
</evidence>
<feature type="chain" id="PRO_5046184884" description="Hedgehog protein" evidence="16">
    <location>
        <begin position="29"/>
        <end position="404"/>
    </location>
</feature>
<evidence type="ECO:0000256" key="12">
    <source>
        <dbReference type="ARBA" id="ARBA00023139"/>
    </source>
</evidence>
<accession>A0ABN8LDF7</accession>
<dbReference type="Gene3D" id="2.170.16.10">
    <property type="entry name" value="Hedgehog/Intein (Hint) domain"/>
    <property type="match status" value="1"/>
</dbReference>
<organism evidence="18 19">
    <name type="scientific">Porites evermanni</name>
    <dbReference type="NCBI Taxonomy" id="104178"/>
    <lineage>
        <taxon>Eukaryota</taxon>
        <taxon>Metazoa</taxon>
        <taxon>Cnidaria</taxon>
        <taxon>Anthozoa</taxon>
        <taxon>Hexacorallia</taxon>
        <taxon>Scleractinia</taxon>
        <taxon>Fungiina</taxon>
        <taxon>Poritidae</taxon>
        <taxon>Porites</taxon>
    </lineage>
</organism>
<keyword evidence="2 15" id="KW-0217">Developmental protein</keyword>
<evidence type="ECO:0000256" key="14">
    <source>
        <dbReference type="ARBA" id="ARBA00048589"/>
    </source>
</evidence>
<dbReference type="Proteomes" id="UP001159427">
    <property type="component" value="Unassembled WGS sequence"/>
</dbReference>
<dbReference type="InterPro" id="IPR001657">
    <property type="entry name" value="Hedgehog"/>
</dbReference>
<gene>
    <name evidence="18" type="ORF">PEVE_00012268</name>
</gene>
<evidence type="ECO:0000256" key="3">
    <source>
        <dbReference type="ARBA" id="ARBA00022475"/>
    </source>
</evidence>
<evidence type="ECO:0000313" key="19">
    <source>
        <dbReference type="Proteomes" id="UP001159427"/>
    </source>
</evidence>
<dbReference type="InterPro" id="IPR006141">
    <property type="entry name" value="Intein_N"/>
</dbReference>
<evidence type="ECO:0000256" key="6">
    <source>
        <dbReference type="ARBA" id="ARBA00022723"/>
    </source>
</evidence>
<keyword evidence="7 15" id="KW-0732">Signal</keyword>
<evidence type="ECO:0000256" key="13">
    <source>
        <dbReference type="ARBA" id="ARBA00023288"/>
    </source>
</evidence>
<comment type="subcellular location">
    <molecule>Sonic hedgehog protein</molecule>
    <subcellularLocation>
        <location evidence="15">Endoplasmic reticulum membrane</location>
    </subcellularLocation>
    <subcellularLocation>
        <location evidence="15">Golgi apparatus membrane</location>
    </subcellularLocation>
</comment>
<dbReference type="InterPro" id="IPR000320">
    <property type="entry name" value="Hedgehog_signalling_dom"/>
</dbReference>
<evidence type="ECO:0000256" key="8">
    <source>
        <dbReference type="ARBA" id="ARBA00022801"/>
    </source>
</evidence>
<dbReference type="Gene3D" id="3.30.1380.10">
    <property type="match status" value="1"/>
</dbReference>
<comment type="similarity">
    <text evidence="1 15">Belongs to the hedgehog family.</text>
</comment>
<dbReference type="InterPro" id="IPR036844">
    <property type="entry name" value="Hint_dom_sf"/>
</dbReference>
<dbReference type="CDD" id="cd00081">
    <property type="entry name" value="Hint"/>
    <property type="match status" value="1"/>
</dbReference>
<keyword evidence="13" id="KW-0449">Lipoprotein</keyword>
<dbReference type="PANTHER" id="PTHR11889:SF31">
    <property type="entry name" value="PROTEIN HEDGEHOG"/>
    <property type="match status" value="1"/>
</dbReference>
<keyword evidence="12" id="KW-0564">Palmitate</keyword>
<keyword evidence="15" id="KW-0256">Endoplasmic reticulum</keyword>
<dbReference type="SMART" id="SM00306">
    <property type="entry name" value="HintN"/>
    <property type="match status" value="1"/>
</dbReference>
<dbReference type="SUPFAM" id="SSF51294">
    <property type="entry name" value="Hedgehog/intein (Hint) domain"/>
    <property type="match status" value="1"/>
</dbReference>
<keyword evidence="11 15" id="KW-0472">Membrane</keyword>
<dbReference type="Pfam" id="PF01085">
    <property type="entry name" value="HH_signal"/>
    <property type="match status" value="1"/>
</dbReference>
<evidence type="ECO:0000256" key="9">
    <source>
        <dbReference type="ARBA" id="ARBA00022813"/>
    </source>
</evidence>
<evidence type="ECO:0000256" key="15">
    <source>
        <dbReference type="RuleBase" id="RU280812"/>
    </source>
</evidence>
<dbReference type="InterPro" id="IPR001767">
    <property type="entry name" value="Hedgehog_Hint"/>
</dbReference>
<comment type="catalytic activity">
    <reaction evidence="14">
        <text>glycyl-L-cysteinyl-[protein] + cholesterol + H(+) = [protein]-C-terminal glycyl cholesterol ester + N-terminal L-cysteinyl-[protein]</text>
        <dbReference type="Rhea" id="RHEA:59504"/>
        <dbReference type="Rhea" id="RHEA-COMP:12707"/>
        <dbReference type="Rhea" id="RHEA-COMP:15369"/>
        <dbReference type="Rhea" id="RHEA-COMP:15374"/>
        <dbReference type="ChEBI" id="CHEBI:15378"/>
        <dbReference type="ChEBI" id="CHEBI:16113"/>
        <dbReference type="ChEBI" id="CHEBI:65250"/>
        <dbReference type="ChEBI" id="CHEBI:143135"/>
        <dbReference type="ChEBI" id="CHEBI:143140"/>
    </reaction>
    <physiologicalReaction direction="left-to-right" evidence="14">
        <dbReference type="Rhea" id="RHEA:59505"/>
    </physiologicalReaction>
</comment>
<dbReference type="SUPFAM" id="SSF55166">
    <property type="entry name" value="Hedgehog/DD-peptidase"/>
    <property type="match status" value="1"/>
</dbReference>
<dbReference type="PROSITE" id="PS50817">
    <property type="entry name" value="INTEIN_N_TER"/>
    <property type="match status" value="1"/>
</dbReference>
<evidence type="ECO:0000256" key="1">
    <source>
        <dbReference type="ARBA" id="ARBA00010649"/>
    </source>
</evidence>
<comment type="function">
    <molecule>Protein hedgehog N-product</molecule>
    <text evidence="15">The dually lipidated hedgehog protein N-product is a morphogen which is essential for a variety of patterning events during development.</text>
</comment>
<evidence type="ECO:0000256" key="2">
    <source>
        <dbReference type="ARBA" id="ARBA00022473"/>
    </source>
</evidence>
<evidence type="ECO:0000256" key="7">
    <source>
        <dbReference type="ARBA" id="ARBA00022729"/>
    </source>
</evidence>
<reference evidence="18 19" key="1">
    <citation type="submission" date="2022-05" db="EMBL/GenBank/DDBJ databases">
        <authorList>
            <consortium name="Genoscope - CEA"/>
            <person name="William W."/>
        </authorList>
    </citation>
    <scope>NUCLEOTIDE SEQUENCE [LARGE SCALE GENOMIC DNA]</scope>
</reference>
<keyword evidence="5" id="KW-0808">Transferase</keyword>
<keyword evidence="15" id="KW-0333">Golgi apparatus</keyword>
<feature type="domain" description="Hint" evidence="17">
    <location>
        <begin position="202"/>
        <end position="307"/>
    </location>
</feature>
<dbReference type="InterPro" id="IPR003587">
    <property type="entry name" value="Hint_dom_N"/>
</dbReference>
<evidence type="ECO:0000256" key="11">
    <source>
        <dbReference type="ARBA" id="ARBA00023136"/>
    </source>
</evidence>
<protein>
    <recommendedName>
        <fullName evidence="15">Hedgehog protein</fullName>
    </recommendedName>
</protein>
<keyword evidence="19" id="KW-1185">Reference proteome</keyword>
<keyword evidence="8 15" id="KW-0378">Hydrolase</keyword>
<dbReference type="PANTHER" id="PTHR11889">
    <property type="entry name" value="HEDGEHOG"/>
    <property type="match status" value="1"/>
</dbReference>
<feature type="signal peptide" evidence="16">
    <location>
        <begin position="1"/>
        <end position="28"/>
    </location>
</feature>
<dbReference type="InterPro" id="IPR009045">
    <property type="entry name" value="Zn_M74/Hedgehog-like"/>
</dbReference>
<dbReference type="InterPro" id="IPR050387">
    <property type="entry name" value="Hedgehog_Signaling"/>
</dbReference>
<evidence type="ECO:0000313" key="18">
    <source>
        <dbReference type="EMBL" id="CAH3015105.1"/>
    </source>
</evidence>